<organism evidence="1 2">
    <name type="scientific">Sorangium cellulosum</name>
    <name type="common">Polyangium cellulosum</name>
    <dbReference type="NCBI Taxonomy" id="56"/>
    <lineage>
        <taxon>Bacteria</taxon>
        <taxon>Pseudomonadati</taxon>
        <taxon>Myxococcota</taxon>
        <taxon>Polyangia</taxon>
        <taxon>Polyangiales</taxon>
        <taxon>Polyangiaceae</taxon>
        <taxon>Sorangium</taxon>
    </lineage>
</organism>
<protein>
    <submittedName>
        <fullName evidence="1">Uncharacterized protein</fullName>
    </submittedName>
</protein>
<name>A0A150T253_SORCE</name>
<dbReference type="Proteomes" id="UP000075515">
    <property type="component" value="Unassembled WGS sequence"/>
</dbReference>
<dbReference type="AlphaFoldDB" id="A0A150T253"/>
<dbReference type="EMBL" id="JEMC01001228">
    <property type="protein sequence ID" value="KYF98713.1"/>
    <property type="molecule type" value="Genomic_DNA"/>
</dbReference>
<evidence type="ECO:0000313" key="1">
    <source>
        <dbReference type="EMBL" id="KYF98713.1"/>
    </source>
</evidence>
<comment type="caution">
    <text evidence="1">The sequence shown here is derived from an EMBL/GenBank/DDBJ whole genome shotgun (WGS) entry which is preliminary data.</text>
</comment>
<sequence>MLDTVEVVVGEREVRTYRGTELVAWHERSFEPHSRVADPRHFDGLWRRPAAATTPPEAPLSALEAMGRSLSDYAAVIGEVAS</sequence>
<proteinExistence type="predicted"/>
<evidence type="ECO:0000313" key="2">
    <source>
        <dbReference type="Proteomes" id="UP000075515"/>
    </source>
</evidence>
<accession>A0A150T253</accession>
<reference evidence="1 2" key="1">
    <citation type="submission" date="2014-02" db="EMBL/GenBank/DDBJ databases">
        <title>The small core and large imbalanced accessory genome model reveals a collaborative survival strategy of Sorangium cellulosum strains in nature.</title>
        <authorList>
            <person name="Han K."/>
            <person name="Peng R."/>
            <person name="Blom J."/>
            <person name="Li Y.-Z."/>
        </authorList>
    </citation>
    <scope>NUCLEOTIDE SEQUENCE [LARGE SCALE GENOMIC DNA]</scope>
    <source>
        <strain evidence="1 2">So0149</strain>
    </source>
</reference>
<gene>
    <name evidence="1" type="ORF">BE18_34745</name>
</gene>